<reference evidence="1" key="2">
    <citation type="journal article" date="2020" name="Nat. Commun.">
        <title>Large-scale genome sequencing of mycorrhizal fungi provides insights into the early evolution of symbiotic traits.</title>
        <authorList>
            <person name="Miyauchi S."/>
            <person name="Kiss E."/>
            <person name="Kuo A."/>
            <person name="Drula E."/>
            <person name="Kohler A."/>
            <person name="Sanchez-Garcia M."/>
            <person name="Morin E."/>
            <person name="Andreopoulos B."/>
            <person name="Barry K.W."/>
            <person name="Bonito G."/>
            <person name="Buee M."/>
            <person name="Carver A."/>
            <person name="Chen C."/>
            <person name="Cichocki N."/>
            <person name="Clum A."/>
            <person name="Culley D."/>
            <person name="Crous P.W."/>
            <person name="Fauchery L."/>
            <person name="Girlanda M."/>
            <person name="Hayes R.D."/>
            <person name="Keri Z."/>
            <person name="LaButti K."/>
            <person name="Lipzen A."/>
            <person name="Lombard V."/>
            <person name="Magnuson J."/>
            <person name="Maillard F."/>
            <person name="Murat C."/>
            <person name="Nolan M."/>
            <person name="Ohm R.A."/>
            <person name="Pangilinan J."/>
            <person name="Pereira M.F."/>
            <person name="Perotto S."/>
            <person name="Peter M."/>
            <person name="Pfister S."/>
            <person name="Riley R."/>
            <person name="Sitrit Y."/>
            <person name="Stielow J.B."/>
            <person name="Szollosi G."/>
            <person name="Zifcakova L."/>
            <person name="Stursova M."/>
            <person name="Spatafora J.W."/>
            <person name="Tedersoo L."/>
            <person name="Vaario L.M."/>
            <person name="Yamada A."/>
            <person name="Yan M."/>
            <person name="Wang P."/>
            <person name="Xu J."/>
            <person name="Bruns T."/>
            <person name="Baldrian P."/>
            <person name="Vilgalys R."/>
            <person name="Dunand C."/>
            <person name="Henrissat B."/>
            <person name="Grigoriev I.V."/>
            <person name="Hibbett D."/>
            <person name="Nagy L.G."/>
            <person name="Martin F.M."/>
        </authorList>
    </citation>
    <scope>NUCLEOTIDE SEQUENCE</scope>
    <source>
        <strain evidence="1">P2</strain>
    </source>
</reference>
<keyword evidence="2" id="KW-1185">Reference proteome</keyword>
<sequence length="104" mass="11156">MFPQAIADISSQTNVLIDRDFRPRLTDYGLIPIGSDPDAVDPGSTTSPSVSAARHMTQELVDPSGFGLKNSIPTKKGDIYALGVVMYQVRNTHFTSGMVAKGNT</sequence>
<accession>A0ACB6ZG44</accession>
<dbReference type="EMBL" id="MU118016">
    <property type="protein sequence ID" value="KAF9648293.1"/>
    <property type="molecule type" value="Genomic_DNA"/>
</dbReference>
<name>A0ACB6ZG44_THEGA</name>
<gene>
    <name evidence="1" type="ORF">BDM02DRAFT_3115609</name>
</gene>
<proteinExistence type="predicted"/>
<organism evidence="1 2">
    <name type="scientific">Thelephora ganbajun</name>
    <name type="common">Ganba fungus</name>
    <dbReference type="NCBI Taxonomy" id="370292"/>
    <lineage>
        <taxon>Eukaryota</taxon>
        <taxon>Fungi</taxon>
        <taxon>Dikarya</taxon>
        <taxon>Basidiomycota</taxon>
        <taxon>Agaricomycotina</taxon>
        <taxon>Agaricomycetes</taxon>
        <taxon>Thelephorales</taxon>
        <taxon>Thelephoraceae</taxon>
        <taxon>Thelephora</taxon>
    </lineage>
</organism>
<evidence type="ECO:0000313" key="2">
    <source>
        <dbReference type="Proteomes" id="UP000886501"/>
    </source>
</evidence>
<comment type="caution">
    <text evidence="1">The sequence shown here is derived from an EMBL/GenBank/DDBJ whole genome shotgun (WGS) entry which is preliminary data.</text>
</comment>
<dbReference type="Proteomes" id="UP000886501">
    <property type="component" value="Unassembled WGS sequence"/>
</dbReference>
<reference evidence="1" key="1">
    <citation type="submission" date="2019-10" db="EMBL/GenBank/DDBJ databases">
        <authorList>
            <consortium name="DOE Joint Genome Institute"/>
            <person name="Kuo A."/>
            <person name="Miyauchi S."/>
            <person name="Kiss E."/>
            <person name="Drula E."/>
            <person name="Kohler A."/>
            <person name="Sanchez-Garcia M."/>
            <person name="Andreopoulos B."/>
            <person name="Barry K.W."/>
            <person name="Bonito G."/>
            <person name="Buee M."/>
            <person name="Carver A."/>
            <person name="Chen C."/>
            <person name="Cichocki N."/>
            <person name="Clum A."/>
            <person name="Culley D."/>
            <person name="Crous P.W."/>
            <person name="Fauchery L."/>
            <person name="Girlanda M."/>
            <person name="Hayes R."/>
            <person name="Keri Z."/>
            <person name="Labutti K."/>
            <person name="Lipzen A."/>
            <person name="Lombard V."/>
            <person name="Magnuson J."/>
            <person name="Maillard F."/>
            <person name="Morin E."/>
            <person name="Murat C."/>
            <person name="Nolan M."/>
            <person name="Ohm R."/>
            <person name="Pangilinan J."/>
            <person name="Pereira M."/>
            <person name="Perotto S."/>
            <person name="Peter M."/>
            <person name="Riley R."/>
            <person name="Sitrit Y."/>
            <person name="Stielow B."/>
            <person name="Szollosi G."/>
            <person name="Zifcakova L."/>
            <person name="Stursova M."/>
            <person name="Spatafora J.W."/>
            <person name="Tedersoo L."/>
            <person name="Vaario L.-M."/>
            <person name="Yamada A."/>
            <person name="Yan M."/>
            <person name="Wang P."/>
            <person name="Xu J."/>
            <person name="Bruns T."/>
            <person name="Baldrian P."/>
            <person name="Vilgalys R."/>
            <person name="Henrissat B."/>
            <person name="Grigoriev I.V."/>
            <person name="Hibbett D."/>
            <person name="Nagy L.G."/>
            <person name="Martin F.M."/>
        </authorList>
    </citation>
    <scope>NUCLEOTIDE SEQUENCE</scope>
    <source>
        <strain evidence="1">P2</strain>
    </source>
</reference>
<protein>
    <submittedName>
        <fullName evidence="1">Uncharacterized protein</fullName>
    </submittedName>
</protein>
<evidence type="ECO:0000313" key="1">
    <source>
        <dbReference type="EMBL" id="KAF9648293.1"/>
    </source>
</evidence>